<dbReference type="InterPro" id="IPR036425">
    <property type="entry name" value="MoaB/Mog-like_dom_sf"/>
</dbReference>
<accession>A0A1Y2EYF1</accession>
<dbReference type="GeneID" id="63788418"/>
<dbReference type="GO" id="GO:0006777">
    <property type="term" value="P:Mo-molybdopterin cofactor biosynthetic process"/>
    <property type="evidence" value="ECO:0007669"/>
    <property type="project" value="UniProtKB-UniRule"/>
</dbReference>
<dbReference type="CDD" id="cd00887">
    <property type="entry name" value="MoeA"/>
    <property type="match status" value="1"/>
</dbReference>
<dbReference type="InterPro" id="IPR005110">
    <property type="entry name" value="MoeA_linker/N"/>
</dbReference>
<dbReference type="InterPro" id="IPR038987">
    <property type="entry name" value="MoeA-like"/>
</dbReference>
<feature type="region of interest" description="Disordered" evidence="6">
    <location>
        <begin position="186"/>
        <end position="221"/>
    </location>
</feature>
<dbReference type="UniPathway" id="UPA00344"/>
<dbReference type="PANTHER" id="PTHR10192:SF5">
    <property type="entry name" value="GEPHYRIN"/>
    <property type="match status" value="1"/>
</dbReference>
<dbReference type="InterPro" id="IPR036688">
    <property type="entry name" value="MoeA_C_domain_IV_sf"/>
</dbReference>
<dbReference type="Pfam" id="PF03453">
    <property type="entry name" value="MoeA_N"/>
    <property type="match status" value="1"/>
</dbReference>
<dbReference type="Gene3D" id="2.40.340.10">
    <property type="entry name" value="MoeA, C-terminal, domain IV"/>
    <property type="match status" value="1"/>
</dbReference>
<dbReference type="FunFam" id="2.170.190.11:FF:000001">
    <property type="entry name" value="Molybdopterin molybdenumtransferase"/>
    <property type="match status" value="1"/>
</dbReference>
<dbReference type="SUPFAM" id="SSF63867">
    <property type="entry name" value="MoeA C-terminal domain-like"/>
    <property type="match status" value="1"/>
</dbReference>
<comment type="similarity">
    <text evidence="2">In the N-terminal section; belongs to the MoaB/Mog family.</text>
</comment>
<dbReference type="OMA" id="ESPYPMI"/>
<evidence type="ECO:0000259" key="7">
    <source>
        <dbReference type="SMART" id="SM00852"/>
    </source>
</evidence>
<evidence type="ECO:0000313" key="9">
    <source>
        <dbReference type="Proteomes" id="UP000193685"/>
    </source>
</evidence>
<dbReference type="AlphaFoldDB" id="A0A1Y2EYF1"/>
<evidence type="ECO:0000256" key="6">
    <source>
        <dbReference type="SAM" id="MobiDB-lite"/>
    </source>
</evidence>
<dbReference type="Pfam" id="PF00994">
    <property type="entry name" value="MoCF_biosynth"/>
    <property type="match status" value="2"/>
</dbReference>
<dbReference type="GO" id="GO:0046872">
    <property type="term" value="F:metal ion binding"/>
    <property type="evidence" value="ECO:0007669"/>
    <property type="project" value="UniProtKB-UniRule"/>
</dbReference>
<dbReference type="GO" id="GO:0005829">
    <property type="term" value="C:cytosol"/>
    <property type="evidence" value="ECO:0007669"/>
    <property type="project" value="TreeGrafter"/>
</dbReference>
<evidence type="ECO:0000256" key="2">
    <source>
        <dbReference type="ARBA" id="ARBA00007589"/>
    </source>
</evidence>
<dbReference type="OrthoDB" id="4349954at2759"/>
<dbReference type="SMART" id="SM00852">
    <property type="entry name" value="MoCF_biosynth"/>
    <property type="match status" value="2"/>
</dbReference>
<dbReference type="InterPro" id="IPR001453">
    <property type="entry name" value="MoaB/Mog_dom"/>
</dbReference>
<comment type="similarity">
    <text evidence="3">In the C-terminal section; belongs to the MoeA family.</text>
</comment>
<dbReference type="CDD" id="cd00886">
    <property type="entry name" value="MogA_MoaB"/>
    <property type="match status" value="1"/>
</dbReference>
<proteinExistence type="inferred from homology"/>
<evidence type="ECO:0000256" key="5">
    <source>
        <dbReference type="RuleBase" id="RU365090"/>
    </source>
</evidence>
<keyword evidence="4 5" id="KW-0501">Molybdenum cofactor biosynthesis</keyword>
<keyword evidence="5" id="KW-0808">Transferase</keyword>
<dbReference type="PANTHER" id="PTHR10192">
    <property type="entry name" value="MOLYBDOPTERIN BIOSYNTHESIS PROTEIN"/>
    <property type="match status" value="1"/>
</dbReference>
<comment type="pathway">
    <text evidence="1 5">Cofactor biosynthesis; molybdopterin biosynthesis.</text>
</comment>
<comment type="function">
    <text evidence="5">Catalyzes two steps in the biosynthesis of the molybdenum cofactor. In the first step, molybdopterin is adenylated. Subsequently, molybdate is inserted into adenylated molybdopterin and AMP is released.</text>
</comment>
<feature type="domain" description="MoaB/Mog" evidence="7">
    <location>
        <begin position="414"/>
        <end position="560"/>
    </location>
</feature>
<organism evidence="8 9">
    <name type="scientific">Protomyces lactucae-debilis</name>
    <dbReference type="NCBI Taxonomy" id="2754530"/>
    <lineage>
        <taxon>Eukaryota</taxon>
        <taxon>Fungi</taxon>
        <taxon>Dikarya</taxon>
        <taxon>Ascomycota</taxon>
        <taxon>Taphrinomycotina</taxon>
        <taxon>Taphrinomycetes</taxon>
        <taxon>Taphrinales</taxon>
        <taxon>Protomycetaceae</taxon>
        <taxon>Protomyces</taxon>
    </lineage>
</organism>
<dbReference type="SUPFAM" id="SSF53218">
    <property type="entry name" value="Molybdenum cofactor biosynthesis proteins"/>
    <property type="match status" value="2"/>
</dbReference>
<protein>
    <submittedName>
        <fullName evidence="8">MoaB/Mog domain-containing protein</fullName>
    </submittedName>
</protein>
<comment type="similarity">
    <text evidence="5">Belongs to the MoeA family.</text>
</comment>
<comment type="catalytic activity">
    <reaction evidence="5">
        <text>adenylyl-molybdopterin + molybdate = Mo-molybdopterin + AMP + H(+)</text>
        <dbReference type="Rhea" id="RHEA:35047"/>
        <dbReference type="ChEBI" id="CHEBI:15378"/>
        <dbReference type="ChEBI" id="CHEBI:36264"/>
        <dbReference type="ChEBI" id="CHEBI:62727"/>
        <dbReference type="ChEBI" id="CHEBI:71302"/>
        <dbReference type="ChEBI" id="CHEBI:456215"/>
    </reaction>
</comment>
<dbReference type="SUPFAM" id="SSF63882">
    <property type="entry name" value="MoeA N-terminal region -like"/>
    <property type="match status" value="1"/>
</dbReference>
<reference evidence="8 9" key="1">
    <citation type="submission" date="2016-07" db="EMBL/GenBank/DDBJ databases">
        <title>Pervasive Adenine N6-methylation of Active Genes in Fungi.</title>
        <authorList>
            <consortium name="DOE Joint Genome Institute"/>
            <person name="Mondo S.J."/>
            <person name="Dannebaum R.O."/>
            <person name="Kuo R.C."/>
            <person name="Labutti K."/>
            <person name="Haridas S."/>
            <person name="Kuo A."/>
            <person name="Salamov A."/>
            <person name="Ahrendt S.R."/>
            <person name="Lipzen A."/>
            <person name="Sullivan W."/>
            <person name="Andreopoulos W.B."/>
            <person name="Clum A."/>
            <person name="Lindquist E."/>
            <person name="Daum C."/>
            <person name="Ramamoorthy G.K."/>
            <person name="Gryganskyi A."/>
            <person name="Culley D."/>
            <person name="Magnuson J.K."/>
            <person name="James T.Y."/>
            <person name="O'Malley M.A."/>
            <person name="Stajich J.E."/>
            <person name="Spatafora J.W."/>
            <person name="Visel A."/>
            <person name="Grigoriev I.V."/>
        </authorList>
    </citation>
    <scope>NUCLEOTIDE SEQUENCE [LARGE SCALE GENOMIC DNA]</scope>
    <source>
        <strain evidence="8 9">12-1054</strain>
    </source>
</reference>
<dbReference type="Proteomes" id="UP000193685">
    <property type="component" value="Unassembled WGS sequence"/>
</dbReference>
<comment type="caution">
    <text evidence="8">The sequence shown here is derived from an EMBL/GenBank/DDBJ whole genome shotgun (WGS) entry which is preliminary data.</text>
</comment>
<name>A0A1Y2EYF1_PROLT</name>
<dbReference type="InterPro" id="IPR005111">
    <property type="entry name" value="MoeA_C_domain_IV"/>
</dbReference>
<dbReference type="EMBL" id="MCFI01000022">
    <property type="protein sequence ID" value="ORY76661.1"/>
    <property type="molecule type" value="Genomic_DNA"/>
</dbReference>
<dbReference type="InterPro" id="IPR036135">
    <property type="entry name" value="MoeA_linker/N_sf"/>
</dbReference>
<dbReference type="STRING" id="56484.A0A1Y2EYF1"/>
<dbReference type="GO" id="GO:0005524">
    <property type="term" value="F:ATP binding"/>
    <property type="evidence" value="ECO:0007669"/>
    <property type="project" value="UniProtKB-UniRule"/>
</dbReference>
<dbReference type="Gene3D" id="3.40.980.10">
    <property type="entry name" value="MoaB/Mog-like domain"/>
    <property type="match status" value="2"/>
</dbReference>
<feature type="domain" description="MoaB/Mog" evidence="7">
    <location>
        <begin position="9"/>
        <end position="154"/>
    </location>
</feature>
<comment type="catalytic activity">
    <reaction evidence="5">
        <text>molybdopterin + ATP + H(+) = adenylyl-molybdopterin + diphosphate</text>
        <dbReference type="Rhea" id="RHEA:31331"/>
        <dbReference type="ChEBI" id="CHEBI:15378"/>
        <dbReference type="ChEBI" id="CHEBI:30616"/>
        <dbReference type="ChEBI" id="CHEBI:33019"/>
        <dbReference type="ChEBI" id="CHEBI:58698"/>
        <dbReference type="ChEBI" id="CHEBI:62727"/>
    </reaction>
</comment>
<keyword evidence="5" id="KW-0500">Molybdenum</keyword>
<evidence type="ECO:0000256" key="1">
    <source>
        <dbReference type="ARBA" id="ARBA00005046"/>
    </source>
</evidence>
<dbReference type="PROSITE" id="PS01079">
    <property type="entry name" value="MOCF_BIOSYNTHESIS_2"/>
    <property type="match status" value="1"/>
</dbReference>
<dbReference type="Gene3D" id="3.90.105.10">
    <property type="entry name" value="Molybdopterin biosynthesis moea protein, domain 2"/>
    <property type="match status" value="1"/>
</dbReference>
<keyword evidence="5" id="KW-0479">Metal-binding</keyword>
<evidence type="ECO:0000256" key="4">
    <source>
        <dbReference type="ARBA" id="ARBA00023150"/>
    </source>
</evidence>
<evidence type="ECO:0000256" key="3">
    <source>
        <dbReference type="ARBA" id="ARBA00008339"/>
    </source>
</evidence>
<evidence type="ECO:0000313" key="8">
    <source>
        <dbReference type="EMBL" id="ORY76661.1"/>
    </source>
</evidence>
<gene>
    <name evidence="8" type="ORF">BCR37DRAFT_400800</name>
</gene>
<dbReference type="RefSeq" id="XP_040722741.1">
    <property type="nucleotide sequence ID" value="XM_040871819.1"/>
</dbReference>
<feature type="compositionally biased region" description="Basic and acidic residues" evidence="6">
    <location>
        <begin position="186"/>
        <end position="203"/>
    </location>
</feature>
<comment type="cofactor">
    <cofactor evidence="5">
        <name>Mg(2+)</name>
        <dbReference type="ChEBI" id="CHEBI:18420"/>
    </cofactor>
</comment>
<keyword evidence="5" id="KW-0460">Magnesium</keyword>
<dbReference type="InterPro" id="IPR008284">
    <property type="entry name" value="MoCF_biosynth_CS"/>
</dbReference>
<dbReference type="Pfam" id="PF03454">
    <property type="entry name" value="MoeA_C"/>
    <property type="match status" value="1"/>
</dbReference>
<sequence>MSTTPLTAALLIVSDTCSRDTSQDKSGPKLKAVLIEASPRWQIQHLAICADEIPEIQKHVRGWAADGINLVIASGGTGFAERDVTPEAIEPILTKRAPGLVHAMFAASLEITPLAAMARLVAGVCDKTLVVTIPGSPKGAVENLQAIVKLLPHACDLAANTVQSRMVHAQGTGPIEQQAGLSPSFVKDEESGHRCTGHHDHASDAAPSTNDPLAPVTRRQRHSPWPMISVVQAHQIILEQQITQAHLRKENRSFYDKSLVGSILAEDVYADDDVPAFRASIVDGYAIQAKHGPGVYRVAGVAHAGDSADQVTDGKTVVRITTGAPIPDGADAVVMVEDTELDSASTQGEETTVKINALANVGENVREIGSDIKKGVLMLRAGTTLTTTGGEIGLLASARDAETGISVWRKAVVGVMSTGNELVEPGSSQPLNPGQVRDSNRASLLAAVRGYGFDAVDFGIVADKFGTLSAALKKATDQVDLLITTGGVSMGEMDLLKPTLQRELGATLHFGRVAMKPGKPTTFATVPHDHKPSTLVFALPGNPASALVTFHLFVLPALRRLSGYPEQQLHLPRIPICLDGPVALDARPEYHRVVISVTQAGKLKARSTGGQRSSRVGSLVCNGFLCLPAKTPEKEKLDVGDTVEAMLCGELQLSKD</sequence>
<keyword evidence="9" id="KW-1185">Reference proteome</keyword>
<dbReference type="GO" id="GO:0061598">
    <property type="term" value="F:molybdopterin adenylyltransferase activity"/>
    <property type="evidence" value="ECO:0007669"/>
    <property type="project" value="UniProtKB-UniRule"/>
</dbReference>
<dbReference type="GO" id="GO:0061599">
    <property type="term" value="F:molybdopterin molybdotransferase activity"/>
    <property type="evidence" value="ECO:0007669"/>
    <property type="project" value="UniProtKB-UniRule"/>
</dbReference>
<dbReference type="FunFam" id="3.40.980.10:FF:000011">
    <property type="entry name" value="Molybdopterin molybdenumtransferase"/>
    <property type="match status" value="1"/>
</dbReference>
<dbReference type="Gene3D" id="2.170.190.11">
    <property type="entry name" value="Molybdopterin biosynthesis moea protein, domain 3"/>
    <property type="match status" value="1"/>
</dbReference>
<dbReference type="NCBIfam" id="TIGR00177">
    <property type="entry name" value="molyb_syn"/>
    <property type="match status" value="2"/>
</dbReference>